<sequence>IVLWFLVRFGSSVSETDLLVESQLGNTVCLKELSGVVNPISTALHVPSGFSDSRFETAPDLSFSKYVKNSVGKAVINSKLKPWVWQLTKHSRGIHNAWQSWFELALVFTAQWFRLGGRVVHPLMRR</sequence>
<dbReference type="Proteomes" id="UP000283878">
    <property type="component" value="Unassembled WGS sequence"/>
</dbReference>
<comment type="caution">
    <text evidence="1">The sequence shown here is derived from an EMBL/GenBank/DDBJ whole genome shotgun (WGS) entry which is preliminary data.</text>
</comment>
<name>A0AAX1XGF0_9VIBR</name>
<proteinExistence type="predicted"/>
<evidence type="ECO:0000313" key="1">
    <source>
        <dbReference type="EMBL" id="RPB32473.1"/>
    </source>
</evidence>
<dbReference type="AlphaFoldDB" id="A0AAX1XGF0"/>
<accession>A0AAX1XGF0</accession>
<organism evidence="1 2">
    <name type="scientific">Vibrio diabolicus</name>
    <dbReference type="NCBI Taxonomy" id="50719"/>
    <lineage>
        <taxon>Bacteria</taxon>
        <taxon>Pseudomonadati</taxon>
        <taxon>Pseudomonadota</taxon>
        <taxon>Gammaproteobacteria</taxon>
        <taxon>Vibrionales</taxon>
        <taxon>Vibrionaceae</taxon>
        <taxon>Vibrio</taxon>
        <taxon>Vibrio diabolicus subgroup</taxon>
    </lineage>
</organism>
<evidence type="ECO:0000313" key="2">
    <source>
        <dbReference type="Proteomes" id="UP000283878"/>
    </source>
</evidence>
<dbReference type="EMBL" id="PKPZ01000033">
    <property type="protein sequence ID" value="RPB32473.1"/>
    <property type="molecule type" value="Genomic_DNA"/>
</dbReference>
<gene>
    <name evidence="1" type="ORF">CYQ91_23550</name>
</gene>
<feature type="non-terminal residue" evidence="1">
    <location>
        <position position="1"/>
    </location>
</feature>
<dbReference type="RefSeq" id="WP_124009195.1">
    <property type="nucleotide sequence ID" value="NZ_PKPZ01000033.1"/>
</dbReference>
<reference evidence="1 2" key="1">
    <citation type="journal article" date="2018" name="AMB Express">
        <title>Occurrence and significance of pathogenicity and fitness islands in environmental vibrios.</title>
        <authorList>
            <person name="Klein S."/>
            <person name="Pipes S."/>
            <person name="Lovell C.R."/>
        </authorList>
    </citation>
    <scope>NUCLEOTIDE SEQUENCE [LARGE SCALE GENOMIC DNA]</scope>
    <source>
        <strain evidence="1 2">JBS-8-11-1</strain>
    </source>
</reference>
<protein>
    <submittedName>
        <fullName evidence="1">Uncharacterized protein</fullName>
    </submittedName>
</protein>